<evidence type="ECO:0000313" key="1">
    <source>
        <dbReference type="EMBL" id="MBK1884744.1"/>
    </source>
</evidence>
<organism evidence="1 2">
    <name type="scientific">Luteolibacter pohnpeiensis</name>
    <dbReference type="NCBI Taxonomy" id="454153"/>
    <lineage>
        <taxon>Bacteria</taxon>
        <taxon>Pseudomonadati</taxon>
        <taxon>Verrucomicrobiota</taxon>
        <taxon>Verrucomicrobiia</taxon>
        <taxon>Verrucomicrobiales</taxon>
        <taxon>Verrucomicrobiaceae</taxon>
        <taxon>Luteolibacter</taxon>
    </lineage>
</organism>
<name>A0A934SBA0_9BACT</name>
<dbReference type="Proteomes" id="UP000603141">
    <property type="component" value="Unassembled WGS sequence"/>
</dbReference>
<accession>A0A934SBA0</accession>
<reference evidence="1" key="1">
    <citation type="submission" date="2021-01" db="EMBL/GenBank/DDBJ databases">
        <title>Modified the classification status of verrucomicrobia.</title>
        <authorList>
            <person name="Feng X."/>
        </authorList>
    </citation>
    <scope>NUCLEOTIDE SEQUENCE</scope>
    <source>
        <strain evidence="1">KCTC 22041</strain>
    </source>
</reference>
<dbReference type="EMBL" id="JAENIJ010000090">
    <property type="protein sequence ID" value="MBK1884744.1"/>
    <property type="molecule type" value="Genomic_DNA"/>
</dbReference>
<gene>
    <name evidence="1" type="ORF">JIN85_20195</name>
</gene>
<evidence type="ECO:0000313" key="2">
    <source>
        <dbReference type="Proteomes" id="UP000603141"/>
    </source>
</evidence>
<proteinExistence type="predicted"/>
<keyword evidence="2" id="KW-1185">Reference proteome</keyword>
<protein>
    <submittedName>
        <fullName evidence="1">Uncharacterized protein</fullName>
    </submittedName>
</protein>
<comment type="caution">
    <text evidence="1">The sequence shown here is derived from an EMBL/GenBank/DDBJ whole genome shotgun (WGS) entry which is preliminary data.</text>
</comment>
<dbReference type="AlphaFoldDB" id="A0A934SBA0"/>
<dbReference type="RefSeq" id="WP_200274216.1">
    <property type="nucleotide sequence ID" value="NZ_JAENIJ010000090.1"/>
</dbReference>
<dbReference type="PROSITE" id="PS51257">
    <property type="entry name" value="PROKAR_LIPOPROTEIN"/>
    <property type="match status" value="1"/>
</dbReference>
<sequence>MKQATLLLATALGFLLTGCNENKAPRYDVQPIALAGGLATIFQITDNEQNTVYLYNAEKDHLVLSGKFSLSEVGKAKIQMEKTAESNEQ</sequence>